<dbReference type="Proteomes" id="UP000235005">
    <property type="component" value="Unassembled WGS sequence"/>
</dbReference>
<dbReference type="PANTHER" id="PTHR22550:SF14">
    <property type="entry name" value="VWFA DOMAIN-CONTAINING PROTEIN"/>
    <property type="match status" value="1"/>
</dbReference>
<dbReference type="CDD" id="cd00198">
    <property type="entry name" value="vWFA"/>
    <property type="match status" value="1"/>
</dbReference>
<dbReference type="PANTHER" id="PTHR22550">
    <property type="entry name" value="SPORE GERMINATION PROTEIN"/>
    <property type="match status" value="1"/>
</dbReference>
<accession>A0A2N5WY69</accession>
<keyword evidence="1" id="KW-0802">TPR repeat</keyword>
<sequence length="603" mass="66191">MRPEWLWALLPAAVLAALLWRLRKRSGSWSSVIAPELLPYLVGEGSGQRQRNLVPALLLAWSMAALAAAGPSFNKIPQPVHQKQDALILVLDLSLSMIAGDLAPSRIDRARQKLQDLLERRKEGQTGLVAYAGDAHIVTPLTDDTPTIANLLPALHPNIMPIPGSQPAAAIAQALELLHSAGIRQGRILLVTDGVSDRDRQGVTAALKGSGMAFSVMGIGTATGAPLPLPRGGFLKDDSGAIVMPTLDENALRALAAANNGRYMRMQIDDSDLDYLLAETSLNLPEQTLALDRSADTWEDQGYLLVLLLLPAALALFRRGWIVCLLPLLALPLPQPAQAGLWDDLWLTRDQQGQRALQQEDNEAAAQLFESDAWAGTAAYRAGDYETAEQRFADGDSADAWYNRGNALARAGQLDEAIAAYRESLQREPGRSDAEENLQLIEQLKQQQQQQDQQGDQGEDQQNQEQQDGQEGSENQDSTESGEQQDSPSEPGQQNQRGTEPPQNTGEETGTEREQNPEQAEREDQDEQQAQQSAELEPGDEQVPTGETLNAQAQQADAEKDQAMEQWLRRVPDDPSGLLRQKFLYQSQQRLQEGKTRDDETDW</sequence>
<protein>
    <submittedName>
        <fullName evidence="4">VWA domain-containing protein</fullName>
    </submittedName>
</protein>
<evidence type="ECO:0000256" key="2">
    <source>
        <dbReference type="SAM" id="MobiDB-lite"/>
    </source>
</evidence>
<dbReference type="Gene3D" id="3.40.50.410">
    <property type="entry name" value="von Willebrand factor, type A domain"/>
    <property type="match status" value="1"/>
</dbReference>
<evidence type="ECO:0000256" key="1">
    <source>
        <dbReference type="PROSITE-ProRule" id="PRU00339"/>
    </source>
</evidence>
<feature type="repeat" description="TPR" evidence="1">
    <location>
        <begin position="398"/>
        <end position="431"/>
    </location>
</feature>
<dbReference type="PROSITE" id="PS50293">
    <property type="entry name" value="TPR_REGION"/>
    <property type="match status" value="1"/>
</dbReference>
<dbReference type="Gene3D" id="1.25.40.10">
    <property type="entry name" value="Tetratricopeptide repeat domain"/>
    <property type="match status" value="1"/>
</dbReference>
<dbReference type="OrthoDB" id="9807628at2"/>
<dbReference type="Pfam" id="PF13519">
    <property type="entry name" value="VWA_2"/>
    <property type="match status" value="1"/>
</dbReference>
<dbReference type="Pfam" id="PF00515">
    <property type="entry name" value="TPR_1"/>
    <property type="match status" value="1"/>
</dbReference>
<dbReference type="EMBL" id="PKUS01000035">
    <property type="protein sequence ID" value="PLW67186.1"/>
    <property type="molecule type" value="Genomic_DNA"/>
</dbReference>
<feature type="region of interest" description="Disordered" evidence="2">
    <location>
        <begin position="444"/>
        <end position="577"/>
    </location>
</feature>
<gene>
    <name evidence="4" type="ORF">C0039_18315</name>
</gene>
<keyword evidence="5" id="KW-1185">Reference proteome</keyword>
<dbReference type="InterPro" id="IPR011990">
    <property type="entry name" value="TPR-like_helical_dom_sf"/>
</dbReference>
<dbReference type="SMART" id="SM00028">
    <property type="entry name" value="TPR"/>
    <property type="match status" value="1"/>
</dbReference>
<organism evidence="4 5">
    <name type="scientific">Pseudohalioglobus lutimaris</name>
    <dbReference type="NCBI Taxonomy" id="1737061"/>
    <lineage>
        <taxon>Bacteria</taxon>
        <taxon>Pseudomonadati</taxon>
        <taxon>Pseudomonadota</taxon>
        <taxon>Gammaproteobacteria</taxon>
        <taxon>Cellvibrionales</taxon>
        <taxon>Halieaceae</taxon>
        <taxon>Pseudohalioglobus</taxon>
    </lineage>
</organism>
<name>A0A2N5WY69_9GAMM</name>
<dbReference type="InterPro" id="IPR019734">
    <property type="entry name" value="TPR_rpt"/>
</dbReference>
<feature type="compositionally biased region" description="Basic and acidic residues" evidence="2">
    <location>
        <begin position="510"/>
        <end position="522"/>
    </location>
</feature>
<feature type="compositionally biased region" description="Basic and acidic residues" evidence="2">
    <location>
        <begin position="557"/>
        <end position="573"/>
    </location>
</feature>
<dbReference type="PROSITE" id="PS50234">
    <property type="entry name" value="VWFA"/>
    <property type="match status" value="1"/>
</dbReference>
<evidence type="ECO:0000313" key="4">
    <source>
        <dbReference type="EMBL" id="PLW67186.1"/>
    </source>
</evidence>
<dbReference type="InterPro" id="IPR002035">
    <property type="entry name" value="VWF_A"/>
</dbReference>
<feature type="compositionally biased region" description="Polar residues" evidence="2">
    <location>
        <begin position="478"/>
        <end position="508"/>
    </location>
</feature>
<dbReference type="AlphaFoldDB" id="A0A2N5WY69"/>
<dbReference type="InterPro" id="IPR050768">
    <property type="entry name" value="UPF0353/GerABKA_families"/>
</dbReference>
<comment type="caution">
    <text evidence="4">The sequence shown here is derived from an EMBL/GenBank/DDBJ whole genome shotgun (WGS) entry which is preliminary data.</text>
</comment>
<reference evidence="4 5" key="1">
    <citation type="submission" date="2018-01" db="EMBL/GenBank/DDBJ databases">
        <title>The draft genome sequence of Halioglobus lutimaris HF004.</title>
        <authorList>
            <person name="Du Z.-J."/>
            <person name="Shi M.-J."/>
        </authorList>
    </citation>
    <scope>NUCLEOTIDE SEQUENCE [LARGE SCALE GENOMIC DNA]</scope>
    <source>
        <strain evidence="4 5">HF004</strain>
    </source>
</reference>
<evidence type="ECO:0000313" key="5">
    <source>
        <dbReference type="Proteomes" id="UP000235005"/>
    </source>
</evidence>
<evidence type="ECO:0000259" key="3">
    <source>
        <dbReference type="PROSITE" id="PS50234"/>
    </source>
</evidence>
<dbReference type="PROSITE" id="PS50005">
    <property type="entry name" value="TPR"/>
    <property type="match status" value="1"/>
</dbReference>
<dbReference type="SMART" id="SM00327">
    <property type="entry name" value="VWA"/>
    <property type="match status" value="1"/>
</dbReference>
<dbReference type="SUPFAM" id="SSF48452">
    <property type="entry name" value="TPR-like"/>
    <property type="match status" value="1"/>
</dbReference>
<dbReference type="InterPro" id="IPR036465">
    <property type="entry name" value="vWFA_dom_sf"/>
</dbReference>
<feature type="domain" description="VWFA" evidence="3">
    <location>
        <begin position="86"/>
        <end position="280"/>
    </location>
</feature>
<dbReference type="SUPFAM" id="SSF53300">
    <property type="entry name" value="vWA-like"/>
    <property type="match status" value="1"/>
</dbReference>
<proteinExistence type="predicted"/>
<feature type="compositionally biased region" description="Low complexity" evidence="2">
    <location>
        <begin position="444"/>
        <end position="476"/>
    </location>
</feature>